<protein>
    <submittedName>
        <fullName evidence="4">Ribosomal protein S16 domain-containing protein</fullName>
    </submittedName>
</protein>
<dbReference type="GO" id="GO:0003735">
    <property type="term" value="F:structural constituent of ribosome"/>
    <property type="evidence" value="ECO:0007669"/>
    <property type="project" value="InterPro"/>
</dbReference>
<evidence type="ECO:0000313" key="4">
    <source>
        <dbReference type="EMBL" id="RIA79999.1"/>
    </source>
</evidence>
<keyword evidence="2 4" id="KW-0689">Ribosomal protein</keyword>
<dbReference type="HAMAP" id="MF_00385">
    <property type="entry name" value="Ribosomal_bS16"/>
    <property type="match status" value="1"/>
</dbReference>
<evidence type="ECO:0000256" key="1">
    <source>
        <dbReference type="ARBA" id="ARBA00006668"/>
    </source>
</evidence>
<reference evidence="4 5" key="1">
    <citation type="submission" date="2018-06" db="EMBL/GenBank/DDBJ databases">
        <title>Comparative genomics reveals the genomic features of Rhizophagus irregularis, R. cerebriforme, R. diaphanum and Gigaspora rosea, and their symbiotic lifestyle signature.</title>
        <authorList>
            <person name="Morin E."/>
            <person name="San Clemente H."/>
            <person name="Chen E.C.H."/>
            <person name="De La Providencia I."/>
            <person name="Hainaut M."/>
            <person name="Kuo A."/>
            <person name="Kohler A."/>
            <person name="Murat C."/>
            <person name="Tang N."/>
            <person name="Roy S."/>
            <person name="Loubradou J."/>
            <person name="Henrissat B."/>
            <person name="Grigoriev I.V."/>
            <person name="Corradi N."/>
            <person name="Roux C."/>
            <person name="Martin F.M."/>
        </authorList>
    </citation>
    <scope>NUCLEOTIDE SEQUENCE [LARGE SCALE GENOMIC DNA]</scope>
    <source>
        <strain evidence="4 5">DAOM 227022</strain>
    </source>
</reference>
<dbReference type="STRING" id="658196.A0A397S5H7"/>
<dbReference type="OrthoDB" id="407221at2759"/>
<dbReference type="AlphaFoldDB" id="A0A397S5H7"/>
<accession>A0A397S5H7</accession>
<dbReference type="Proteomes" id="UP000265703">
    <property type="component" value="Unassembled WGS sequence"/>
</dbReference>
<dbReference type="GO" id="GO:0005763">
    <property type="term" value="C:mitochondrial small ribosomal subunit"/>
    <property type="evidence" value="ECO:0007669"/>
    <property type="project" value="TreeGrafter"/>
</dbReference>
<gene>
    <name evidence="4" type="ORF">C1645_839474</name>
</gene>
<name>A0A397S5H7_9GLOM</name>
<evidence type="ECO:0000256" key="2">
    <source>
        <dbReference type="ARBA" id="ARBA00022980"/>
    </source>
</evidence>
<proteinExistence type="inferred from homology"/>
<comment type="similarity">
    <text evidence="1">Belongs to the bacterial ribosomal protein bS16 family.</text>
</comment>
<dbReference type="GO" id="GO:0032543">
    <property type="term" value="P:mitochondrial translation"/>
    <property type="evidence" value="ECO:0007669"/>
    <property type="project" value="TreeGrafter"/>
</dbReference>
<dbReference type="PANTHER" id="PTHR12919">
    <property type="entry name" value="30S RIBOSOMAL PROTEIN S16"/>
    <property type="match status" value="1"/>
</dbReference>
<dbReference type="NCBIfam" id="TIGR00002">
    <property type="entry name" value="S16"/>
    <property type="match status" value="2"/>
</dbReference>
<dbReference type="Pfam" id="PF00886">
    <property type="entry name" value="Ribosomal_S16"/>
    <property type="match status" value="2"/>
</dbReference>
<dbReference type="InterPro" id="IPR000307">
    <property type="entry name" value="Ribosomal_bS16"/>
</dbReference>
<dbReference type="InterPro" id="IPR023803">
    <property type="entry name" value="Ribosomal_bS16_dom_sf"/>
</dbReference>
<sequence>MVIRIRLARHGIKIRNRPFYNIVVANARTPRDGKHIEKVGLYDPIPNDQGIKNVELDTIVANARTPRDGKHIEKVGLYDPIPNDQGIKNVELDTSRIKYWISVGAQPSDTVARLLSKAGIIPTLPKGVNKPKNKPKFLVNPVNSINEKVEDILSEQNS</sequence>
<dbReference type="PANTHER" id="PTHR12919:SF20">
    <property type="entry name" value="SMALL RIBOSOMAL SUBUNIT PROTEIN BS16M"/>
    <property type="match status" value="1"/>
</dbReference>
<dbReference type="EMBL" id="QKYT01001072">
    <property type="protein sequence ID" value="RIA79999.1"/>
    <property type="molecule type" value="Genomic_DNA"/>
</dbReference>
<organism evidence="4 5">
    <name type="scientific">Glomus cerebriforme</name>
    <dbReference type="NCBI Taxonomy" id="658196"/>
    <lineage>
        <taxon>Eukaryota</taxon>
        <taxon>Fungi</taxon>
        <taxon>Fungi incertae sedis</taxon>
        <taxon>Mucoromycota</taxon>
        <taxon>Glomeromycotina</taxon>
        <taxon>Glomeromycetes</taxon>
        <taxon>Glomerales</taxon>
        <taxon>Glomeraceae</taxon>
        <taxon>Glomus</taxon>
    </lineage>
</organism>
<dbReference type="SUPFAM" id="SSF54565">
    <property type="entry name" value="Ribosomal protein S16"/>
    <property type="match status" value="2"/>
</dbReference>
<dbReference type="Gene3D" id="3.30.1320.10">
    <property type="match status" value="2"/>
</dbReference>
<evidence type="ECO:0000313" key="5">
    <source>
        <dbReference type="Proteomes" id="UP000265703"/>
    </source>
</evidence>
<evidence type="ECO:0000256" key="3">
    <source>
        <dbReference type="ARBA" id="ARBA00023274"/>
    </source>
</evidence>
<comment type="caution">
    <text evidence="4">The sequence shown here is derived from an EMBL/GenBank/DDBJ whole genome shotgun (WGS) entry which is preliminary data.</text>
</comment>
<keyword evidence="3" id="KW-0687">Ribonucleoprotein</keyword>
<keyword evidence="5" id="KW-1185">Reference proteome</keyword>